<accession>A0ACB5T517</accession>
<organism evidence="1 2">
    <name type="scientific">Ambrosiozyma monospora</name>
    <name type="common">Yeast</name>
    <name type="synonym">Endomycopsis monosporus</name>
    <dbReference type="NCBI Taxonomy" id="43982"/>
    <lineage>
        <taxon>Eukaryota</taxon>
        <taxon>Fungi</taxon>
        <taxon>Dikarya</taxon>
        <taxon>Ascomycota</taxon>
        <taxon>Saccharomycotina</taxon>
        <taxon>Pichiomycetes</taxon>
        <taxon>Pichiales</taxon>
        <taxon>Pichiaceae</taxon>
        <taxon>Ambrosiozyma</taxon>
    </lineage>
</organism>
<evidence type="ECO:0000313" key="2">
    <source>
        <dbReference type="Proteomes" id="UP001165064"/>
    </source>
</evidence>
<comment type="caution">
    <text evidence="1">The sequence shown here is derived from an EMBL/GenBank/DDBJ whole genome shotgun (WGS) entry which is preliminary data.</text>
</comment>
<dbReference type="EMBL" id="BSXS01003466">
    <property type="protein sequence ID" value="GME81347.1"/>
    <property type="molecule type" value="Genomic_DNA"/>
</dbReference>
<sequence>MKLSFYPLTTATLFMATMGVIADNTYNSPPPADSSLSLLTSPNGEHGVVIEDYLDSSHRKANSTNIETHCSSSIALQVQLSNGTLTDNEGRIGCIDSKNEFQFDGPPSRSGYACASGWAVDDGMILYLGQYDNFYRCGSGDSVKMYYHSIDGVDDGCSEIQIRLVGLTGDC</sequence>
<dbReference type="Proteomes" id="UP001165064">
    <property type="component" value="Unassembled WGS sequence"/>
</dbReference>
<name>A0ACB5T517_AMBMO</name>
<evidence type="ECO:0000313" key="1">
    <source>
        <dbReference type="EMBL" id="GME81347.1"/>
    </source>
</evidence>
<gene>
    <name evidence="1" type="ORF">Amon02_000488200</name>
</gene>
<proteinExistence type="predicted"/>
<keyword evidence="2" id="KW-1185">Reference proteome</keyword>
<protein>
    <submittedName>
        <fullName evidence="1">Unnamed protein product</fullName>
    </submittedName>
</protein>
<reference evidence="1" key="1">
    <citation type="submission" date="2023-04" db="EMBL/GenBank/DDBJ databases">
        <title>Ambrosiozyma monospora NBRC 10751.</title>
        <authorList>
            <person name="Ichikawa N."/>
            <person name="Sato H."/>
            <person name="Tonouchi N."/>
        </authorList>
    </citation>
    <scope>NUCLEOTIDE SEQUENCE</scope>
    <source>
        <strain evidence="1">NBRC 10751</strain>
    </source>
</reference>